<dbReference type="RefSeq" id="WP_160987161.1">
    <property type="nucleotide sequence ID" value="NZ_WVTD01000019.1"/>
</dbReference>
<dbReference type="CDD" id="cd11033">
    <property type="entry name" value="CYP142-like"/>
    <property type="match status" value="1"/>
</dbReference>
<evidence type="ECO:0000256" key="1">
    <source>
        <dbReference type="ARBA" id="ARBA00010617"/>
    </source>
</evidence>
<keyword evidence="5 8" id="KW-0408">Iron</keyword>
<keyword evidence="10" id="KW-1185">Reference proteome</keyword>
<dbReference type="PANTHER" id="PTHR46696:SF4">
    <property type="entry name" value="BIOTIN BIOSYNTHESIS CYTOCHROME P450"/>
    <property type="match status" value="1"/>
</dbReference>
<name>A0A7X4GJE6_9SPHN</name>
<protein>
    <submittedName>
        <fullName evidence="9">Cytochrome P450</fullName>
    </submittedName>
</protein>
<dbReference type="InterPro" id="IPR036396">
    <property type="entry name" value="Cyt_P450_sf"/>
</dbReference>
<dbReference type="GO" id="GO:0008395">
    <property type="term" value="F:steroid hydroxylase activity"/>
    <property type="evidence" value="ECO:0007669"/>
    <property type="project" value="TreeGrafter"/>
</dbReference>
<comment type="function">
    <text evidence="7">Cytochromes P450 are a group of heme-thiolate monooxygenases. They oxidize a variety of structurally unrelated compounds, including steroids, fatty acids, and xenobiotics.</text>
</comment>
<dbReference type="InterPro" id="IPR017972">
    <property type="entry name" value="Cyt_P450_CS"/>
</dbReference>
<dbReference type="GO" id="GO:0036199">
    <property type="term" value="F:cholest-4-en-3-one 26-monooxygenase activity"/>
    <property type="evidence" value="ECO:0007669"/>
    <property type="project" value="TreeGrafter"/>
</dbReference>
<evidence type="ECO:0000256" key="5">
    <source>
        <dbReference type="ARBA" id="ARBA00023004"/>
    </source>
</evidence>
<evidence type="ECO:0000256" key="3">
    <source>
        <dbReference type="ARBA" id="ARBA00022723"/>
    </source>
</evidence>
<comment type="caution">
    <text evidence="9">The sequence shown here is derived from an EMBL/GenBank/DDBJ whole genome shotgun (WGS) entry which is preliminary data.</text>
</comment>
<dbReference type="AlphaFoldDB" id="A0A7X4GJE6"/>
<proteinExistence type="inferred from homology"/>
<evidence type="ECO:0000313" key="10">
    <source>
        <dbReference type="Proteomes" id="UP000465810"/>
    </source>
</evidence>
<evidence type="ECO:0000313" key="9">
    <source>
        <dbReference type="EMBL" id="MYL99732.1"/>
    </source>
</evidence>
<dbReference type="GO" id="GO:0006707">
    <property type="term" value="P:cholesterol catabolic process"/>
    <property type="evidence" value="ECO:0007669"/>
    <property type="project" value="TreeGrafter"/>
</dbReference>
<dbReference type="InterPro" id="IPR001128">
    <property type="entry name" value="Cyt_P450"/>
</dbReference>
<evidence type="ECO:0000256" key="6">
    <source>
        <dbReference type="ARBA" id="ARBA00023033"/>
    </source>
</evidence>
<evidence type="ECO:0000256" key="4">
    <source>
        <dbReference type="ARBA" id="ARBA00023002"/>
    </source>
</evidence>
<dbReference type="Proteomes" id="UP000465810">
    <property type="component" value="Unassembled WGS sequence"/>
</dbReference>
<evidence type="ECO:0000256" key="2">
    <source>
        <dbReference type="ARBA" id="ARBA00022617"/>
    </source>
</evidence>
<dbReference type="EMBL" id="WVTD01000019">
    <property type="protein sequence ID" value="MYL99732.1"/>
    <property type="molecule type" value="Genomic_DNA"/>
</dbReference>
<dbReference type="PROSITE" id="PS00086">
    <property type="entry name" value="CYTOCHROME_P450"/>
    <property type="match status" value="1"/>
</dbReference>
<comment type="similarity">
    <text evidence="1 8">Belongs to the cytochrome P450 family.</text>
</comment>
<keyword evidence="4 8" id="KW-0560">Oxidoreductase</keyword>
<dbReference type="SUPFAM" id="SSF48264">
    <property type="entry name" value="Cytochrome P450"/>
    <property type="match status" value="1"/>
</dbReference>
<dbReference type="Pfam" id="PF00067">
    <property type="entry name" value="p450"/>
    <property type="match status" value="2"/>
</dbReference>
<dbReference type="PANTHER" id="PTHR46696">
    <property type="entry name" value="P450, PUTATIVE (EUROFUNG)-RELATED"/>
    <property type="match status" value="1"/>
</dbReference>
<dbReference type="FunFam" id="1.10.630.10:FF:000018">
    <property type="entry name" value="Cytochrome P450 monooxygenase"/>
    <property type="match status" value="1"/>
</dbReference>
<evidence type="ECO:0000256" key="8">
    <source>
        <dbReference type="RuleBase" id="RU000461"/>
    </source>
</evidence>
<keyword evidence="3 8" id="KW-0479">Metal-binding</keyword>
<keyword evidence="6 8" id="KW-0503">Monooxygenase</keyword>
<dbReference type="GO" id="GO:0005506">
    <property type="term" value="F:iron ion binding"/>
    <property type="evidence" value="ECO:0007669"/>
    <property type="project" value="InterPro"/>
</dbReference>
<evidence type="ECO:0000256" key="7">
    <source>
        <dbReference type="ARBA" id="ARBA00043906"/>
    </source>
</evidence>
<reference evidence="9 10" key="1">
    <citation type="submission" date="2019-12" db="EMBL/GenBank/DDBJ databases">
        <authorList>
            <person name="Feng G."/>
            <person name="Zhu H."/>
        </authorList>
    </citation>
    <scope>NUCLEOTIDE SEQUENCE [LARGE SCALE GENOMIC DNA]</scope>
    <source>
        <strain evidence="9 10">FGD1</strain>
    </source>
</reference>
<dbReference type="InterPro" id="IPR002397">
    <property type="entry name" value="Cyt_P450_B"/>
</dbReference>
<accession>A0A7X4GJE6</accession>
<dbReference type="PRINTS" id="PR00385">
    <property type="entry name" value="P450"/>
</dbReference>
<organism evidence="9 10">
    <name type="scientific">Novosphingobium silvae</name>
    <dbReference type="NCBI Taxonomy" id="2692619"/>
    <lineage>
        <taxon>Bacteria</taxon>
        <taxon>Pseudomonadati</taxon>
        <taxon>Pseudomonadota</taxon>
        <taxon>Alphaproteobacteria</taxon>
        <taxon>Sphingomonadales</taxon>
        <taxon>Sphingomonadaceae</taxon>
        <taxon>Novosphingobium</taxon>
    </lineage>
</organism>
<sequence>MTDLLTPESLARPSTFANPDAVYDLYSRLRRESPLARAEPRGYRPFWVMTRYEDIVAVERNAELYAAGERTVLLPEKVEAIYEAKYGDRNGVKPLTHMDGAYHRAHRSVTMDWFGAKNLRKFEPTIATIAKEFVDRMEDLGGECDFSADVAYWFPLRVVMTLMGVPKEDEAHVLRLTQRLFSPADKDLKTQAGEKVASVPGVSRDVFAEFGDYYRDLTEDRRKNPRDDIISTIANGVVNGCPMAEREMTSYYVIASTAGHDTTAASIGGGLLGLLQSPDEMEKLRADTGLLGLAAEEFVRWTAPVKHFMRTPKEDVDWHGTTVKAGEAIMLCYPSACRDETIFPDGDKFLVDRKSNPAHLAFGNGPHFCLGKFLATMEIKAFYAELLPRLKHIELAGDPTYIESTFVSGLKTLPVRVRF</sequence>
<dbReference type="Gene3D" id="1.10.630.10">
    <property type="entry name" value="Cytochrome P450"/>
    <property type="match status" value="1"/>
</dbReference>
<dbReference type="PRINTS" id="PR00359">
    <property type="entry name" value="BP450"/>
</dbReference>
<keyword evidence="2 8" id="KW-0349">Heme</keyword>
<gene>
    <name evidence="9" type="ORF">GR702_18395</name>
</gene>
<dbReference type="GO" id="GO:0020037">
    <property type="term" value="F:heme binding"/>
    <property type="evidence" value="ECO:0007669"/>
    <property type="project" value="InterPro"/>
</dbReference>